<dbReference type="EMBL" id="VWOX01000010">
    <property type="protein sequence ID" value="KAA5541344.1"/>
    <property type="molecule type" value="Genomic_DNA"/>
</dbReference>
<reference evidence="2 3" key="1">
    <citation type="submission" date="2019-08" db="EMBL/GenBank/DDBJ databases">
        <authorList>
            <person name="Dhanesh K."/>
            <person name="Kumar G."/>
            <person name="Sasikala C."/>
            <person name="Venkata Ramana C."/>
        </authorList>
    </citation>
    <scope>NUCLEOTIDE SEQUENCE [LARGE SCALE GENOMIC DNA]</scope>
    <source>
        <strain evidence="2 3">JC645</strain>
    </source>
</reference>
<dbReference type="Proteomes" id="UP000324479">
    <property type="component" value="Unassembled WGS sequence"/>
</dbReference>
<feature type="transmembrane region" description="Helical" evidence="1">
    <location>
        <begin position="73"/>
        <end position="93"/>
    </location>
</feature>
<feature type="transmembrane region" description="Helical" evidence="1">
    <location>
        <begin position="16"/>
        <end position="36"/>
    </location>
</feature>
<accession>A0A5M6D1J5</accession>
<evidence type="ECO:0000256" key="1">
    <source>
        <dbReference type="SAM" id="Phobius"/>
    </source>
</evidence>
<evidence type="ECO:0000313" key="2">
    <source>
        <dbReference type="EMBL" id="KAA5541344.1"/>
    </source>
</evidence>
<gene>
    <name evidence="2" type="ORF">FYK55_17365</name>
</gene>
<keyword evidence="1" id="KW-0812">Transmembrane</keyword>
<keyword evidence="1" id="KW-1133">Transmembrane helix</keyword>
<protein>
    <submittedName>
        <fullName evidence="2">Uncharacterized protein</fullName>
    </submittedName>
</protein>
<dbReference type="PROSITE" id="PS51257">
    <property type="entry name" value="PROKAR_LIPOPROTEIN"/>
    <property type="match status" value="1"/>
</dbReference>
<organism evidence="2 3">
    <name type="scientific">Roseiconus nitratireducens</name>
    <dbReference type="NCBI Taxonomy" id="2605748"/>
    <lineage>
        <taxon>Bacteria</taxon>
        <taxon>Pseudomonadati</taxon>
        <taxon>Planctomycetota</taxon>
        <taxon>Planctomycetia</taxon>
        <taxon>Pirellulales</taxon>
        <taxon>Pirellulaceae</taxon>
        <taxon>Roseiconus</taxon>
    </lineage>
</organism>
<evidence type="ECO:0000313" key="3">
    <source>
        <dbReference type="Proteomes" id="UP000324479"/>
    </source>
</evidence>
<name>A0A5M6D1J5_9BACT</name>
<keyword evidence="3" id="KW-1185">Reference proteome</keyword>
<sequence length="141" mass="15160">MSESRRSSAHRLAKQVLWMVAYWLGIGAILGCSIALRHQADPRGFVCFAIAGMMVCCLPGLVFGLFSDRPDHSLHGALGGALLGLTMAVCLHLDSRSEIVELFLLCGGIVGVTLPAYVNGLIKLASIASRRLSMRQPHSTR</sequence>
<dbReference type="AlphaFoldDB" id="A0A5M6D1J5"/>
<comment type="caution">
    <text evidence="2">The sequence shown here is derived from an EMBL/GenBank/DDBJ whole genome shotgun (WGS) entry which is preliminary data.</text>
</comment>
<dbReference type="RefSeq" id="WP_150077728.1">
    <property type="nucleotide sequence ID" value="NZ_VWOX01000010.1"/>
</dbReference>
<feature type="transmembrane region" description="Helical" evidence="1">
    <location>
        <begin position="99"/>
        <end position="122"/>
    </location>
</feature>
<proteinExistence type="predicted"/>
<feature type="transmembrane region" description="Helical" evidence="1">
    <location>
        <begin position="42"/>
        <end position="66"/>
    </location>
</feature>
<keyword evidence="1" id="KW-0472">Membrane</keyword>